<feature type="transmembrane region" description="Helical" evidence="8">
    <location>
        <begin position="44"/>
        <end position="63"/>
    </location>
</feature>
<evidence type="ECO:0000256" key="6">
    <source>
        <dbReference type="ARBA" id="ARBA00023136"/>
    </source>
</evidence>
<dbReference type="InterPro" id="IPR013685">
    <property type="entry name" value="POTRA_FtsQ_type"/>
</dbReference>
<accession>A0ABV1V0P3</accession>
<evidence type="ECO:0000256" key="5">
    <source>
        <dbReference type="ARBA" id="ARBA00022989"/>
    </source>
</evidence>
<evidence type="ECO:0000256" key="3">
    <source>
        <dbReference type="ARBA" id="ARBA00022618"/>
    </source>
</evidence>
<comment type="subcellular location">
    <subcellularLocation>
        <location evidence="8">Cell membrane</location>
        <topology evidence="8">Single-pass type II membrane protein</topology>
    </subcellularLocation>
    <subcellularLocation>
        <location evidence="1">Membrane</location>
    </subcellularLocation>
    <text evidence="8">Localizes to the division septum.</text>
</comment>
<keyword evidence="2 8" id="KW-1003">Cell membrane</keyword>
<keyword evidence="3 8" id="KW-0132">Cell division</keyword>
<dbReference type="HAMAP" id="MF_00911">
    <property type="entry name" value="FtsQ_subfam"/>
    <property type="match status" value="1"/>
</dbReference>
<dbReference type="PANTHER" id="PTHR37820">
    <property type="entry name" value="CELL DIVISION PROTEIN DIVIB"/>
    <property type="match status" value="1"/>
</dbReference>
<dbReference type="InterPro" id="IPR050487">
    <property type="entry name" value="FtsQ_DivIB"/>
</dbReference>
<evidence type="ECO:0000256" key="2">
    <source>
        <dbReference type="ARBA" id="ARBA00022475"/>
    </source>
</evidence>
<organism evidence="11 12">
    <name type="scientific">Streptomyces xantholiticus</name>
    <dbReference type="NCBI Taxonomy" id="68285"/>
    <lineage>
        <taxon>Bacteria</taxon>
        <taxon>Bacillati</taxon>
        <taxon>Actinomycetota</taxon>
        <taxon>Actinomycetes</taxon>
        <taxon>Kitasatosporales</taxon>
        <taxon>Streptomycetaceae</taxon>
        <taxon>Streptomyces</taxon>
    </lineage>
</organism>
<dbReference type="PROSITE" id="PS51779">
    <property type="entry name" value="POTRA"/>
    <property type="match status" value="1"/>
</dbReference>
<dbReference type="Pfam" id="PF08478">
    <property type="entry name" value="POTRA_1"/>
    <property type="match status" value="1"/>
</dbReference>
<name>A0ABV1V0P3_9ACTN</name>
<comment type="function">
    <text evidence="8">Essential cell division protein.</text>
</comment>
<keyword evidence="12" id="KW-1185">Reference proteome</keyword>
<dbReference type="PANTHER" id="PTHR37820:SF1">
    <property type="entry name" value="CELL DIVISION PROTEIN FTSQ"/>
    <property type="match status" value="1"/>
</dbReference>
<evidence type="ECO:0000256" key="9">
    <source>
        <dbReference type="SAM" id="MobiDB-lite"/>
    </source>
</evidence>
<dbReference type="Gene3D" id="3.10.20.310">
    <property type="entry name" value="membrane protein fhac"/>
    <property type="match status" value="1"/>
</dbReference>
<comment type="similarity">
    <text evidence="8">Belongs to the FtsQ/DivIB family. FtsQ subfamily.</text>
</comment>
<evidence type="ECO:0000256" key="4">
    <source>
        <dbReference type="ARBA" id="ARBA00022692"/>
    </source>
</evidence>
<feature type="region of interest" description="Disordered" evidence="9">
    <location>
        <begin position="1"/>
        <end position="35"/>
    </location>
</feature>
<keyword evidence="4 8" id="KW-0812">Transmembrane</keyword>
<protein>
    <recommendedName>
        <fullName evidence="8">Cell division protein FtsQ</fullName>
    </recommendedName>
</protein>
<dbReference type="Proteomes" id="UP001445472">
    <property type="component" value="Unassembled WGS sequence"/>
</dbReference>
<evidence type="ECO:0000313" key="11">
    <source>
        <dbReference type="EMBL" id="MER6616102.1"/>
    </source>
</evidence>
<gene>
    <name evidence="8" type="primary">ftsQ</name>
    <name evidence="11" type="ORF">ABT276_22590</name>
</gene>
<evidence type="ECO:0000259" key="10">
    <source>
        <dbReference type="PROSITE" id="PS51779"/>
    </source>
</evidence>
<dbReference type="InterPro" id="IPR026579">
    <property type="entry name" value="FtsQ"/>
</dbReference>
<evidence type="ECO:0000256" key="1">
    <source>
        <dbReference type="ARBA" id="ARBA00004370"/>
    </source>
</evidence>
<keyword evidence="7 8" id="KW-0131">Cell cycle</keyword>
<reference evidence="11 12" key="1">
    <citation type="submission" date="2024-06" db="EMBL/GenBank/DDBJ databases">
        <title>The Natural Products Discovery Center: Release of the First 8490 Sequenced Strains for Exploring Actinobacteria Biosynthetic Diversity.</title>
        <authorList>
            <person name="Kalkreuter E."/>
            <person name="Kautsar S.A."/>
            <person name="Yang D."/>
            <person name="Bader C.D."/>
            <person name="Teijaro C.N."/>
            <person name="Fluegel L."/>
            <person name="Davis C.M."/>
            <person name="Simpson J.R."/>
            <person name="Lauterbach L."/>
            <person name="Steele A.D."/>
            <person name="Gui C."/>
            <person name="Meng S."/>
            <person name="Li G."/>
            <person name="Viehrig K."/>
            <person name="Ye F."/>
            <person name="Su P."/>
            <person name="Kiefer A.F."/>
            <person name="Nichols A."/>
            <person name="Cepeda A.J."/>
            <person name="Yan W."/>
            <person name="Fan B."/>
            <person name="Jiang Y."/>
            <person name="Adhikari A."/>
            <person name="Zheng C.-J."/>
            <person name="Schuster L."/>
            <person name="Cowan T.M."/>
            <person name="Smanski M.J."/>
            <person name="Chevrette M.G."/>
            <person name="De Carvalho L.P.S."/>
            <person name="Shen B."/>
        </authorList>
    </citation>
    <scope>NUCLEOTIDE SEQUENCE [LARGE SCALE GENOMIC DNA]</scope>
    <source>
        <strain evidence="11 12">NPDC000837</strain>
    </source>
</reference>
<evidence type="ECO:0000313" key="12">
    <source>
        <dbReference type="Proteomes" id="UP001445472"/>
    </source>
</evidence>
<keyword evidence="6 8" id="KW-0472">Membrane</keyword>
<dbReference type="RefSeq" id="WP_351977508.1">
    <property type="nucleotide sequence ID" value="NZ_JBEPBX010000021.1"/>
</dbReference>
<dbReference type="EMBL" id="JBEPBX010000021">
    <property type="protein sequence ID" value="MER6616102.1"/>
    <property type="molecule type" value="Genomic_DNA"/>
</dbReference>
<feature type="domain" description="POTRA" evidence="10">
    <location>
        <begin position="68"/>
        <end position="137"/>
    </location>
</feature>
<dbReference type="InterPro" id="IPR034746">
    <property type="entry name" value="POTRA"/>
</dbReference>
<keyword evidence="5 8" id="KW-1133">Transmembrane helix</keyword>
<sequence>MAGPTTAKRSAPGPSGGPDGADGKGRPPRVDAPAGRLRRPGPRFLLIALCALLLVAGVLWLLYGSSWLRAEHVETTGTDVLTPAEVEAAAKVPIGEPLVSVDTDAVEARLLRALPRIDSVDVGRSWPHGIEMVVIERKPVLLLEKGAKFVEVDADGVRFATVVKAPKGVPLLRLEVDRSPSLKRFGAERLVAEAVRVRGDLPPKVTADLKSMKVVSYDYISLKLSGNRTVVWGSSEAGQAKARALEALMKAAPKAGYFDVSAPSAPATSGS</sequence>
<comment type="caution">
    <text evidence="11">The sequence shown here is derived from an EMBL/GenBank/DDBJ whole genome shotgun (WGS) entry which is preliminary data.</text>
</comment>
<proteinExistence type="inferred from homology"/>
<evidence type="ECO:0000256" key="8">
    <source>
        <dbReference type="HAMAP-Rule" id="MF_00911"/>
    </source>
</evidence>
<evidence type="ECO:0000256" key="7">
    <source>
        <dbReference type="ARBA" id="ARBA00023306"/>
    </source>
</evidence>